<dbReference type="AlphaFoldDB" id="X1TLL4"/>
<dbReference type="PANTHER" id="PTHR34857">
    <property type="entry name" value="SLL0384 PROTEIN"/>
    <property type="match status" value="1"/>
</dbReference>
<keyword evidence="2" id="KW-1003">Cell membrane</keyword>
<proteinExistence type="predicted"/>
<keyword evidence="5 6" id="KW-0472">Membrane</keyword>
<keyword evidence="3 6" id="KW-0812">Transmembrane</keyword>
<reference evidence="7" key="1">
    <citation type="journal article" date="2014" name="Front. Microbiol.">
        <title>High frequency of phylogenetically diverse reductive dehalogenase-homologous genes in deep subseafloor sedimentary metagenomes.</title>
        <authorList>
            <person name="Kawai M."/>
            <person name="Futagami T."/>
            <person name="Toyoda A."/>
            <person name="Takaki Y."/>
            <person name="Nishi S."/>
            <person name="Hori S."/>
            <person name="Arai W."/>
            <person name="Tsubouchi T."/>
            <person name="Morono Y."/>
            <person name="Uchiyama I."/>
            <person name="Ito T."/>
            <person name="Fujiyama A."/>
            <person name="Inagaki F."/>
            <person name="Takami H."/>
        </authorList>
    </citation>
    <scope>NUCLEOTIDE SEQUENCE</scope>
    <source>
        <strain evidence="7">Expedition CK06-06</strain>
    </source>
</reference>
<evidence type="ECO:0000256" key="1">
    <source>
        <dbReference type="ARBA" id="ARBA00004141"/>
    </source>
</evidence>
<evidence type="ECO:0000256" key="3">
    <source>
        <dbReference type="ARBA" id="ARBA00022692"/>
    </source>
</evidence>
<evidence type="ECO:0000313" key="7">
    <source>
        <dbReference type="EMBL" id="GAJ06154.1"/>
    </source>
</evidence>
<feature type="non-terminal residue" evidence="7">
    <location>
        <position position="238"/>
    </location>
</feature>
<dbReference type="InterPro" id="IPR051611">
    <property type="entry name" value="ECF_transporter_component"/>
</dbReference>
<accession>X1TLL4</accession>
<dbReference type="InterPro" id="IPR003339">
    <property type="entry name" value="ABC/ECF_trnsptr_transmembrane"/>
</dbReference>
<keyword evidence="4 6" id="KW-1133">Transmembrane helix</keyword>
<comment type="caution">
    <text evidence="7">The sequence shown here is derived from an EMBL/GenBank/DDBJ whole genome shotgun (WGS) entry which is preliminary data.</text>
</comment>
<organism evidence="7">
    <name type="scientific">marine sediment metagenome</name>
    <dbReference type="NCBI Taxonomy" id="412755"/>
    <lineage>
        <taxon>unclassified sequences</taxon>
        <taxon>metagenomes</taxon>
        <taxon>ecological metagenomes</taxon>
    </lineage>
</organism>
<sequence length="238" mass="26563">NPSLKLLSLMVLMLAVTMAFDPWTPTVFFLGALALQCLLGRVPLRTLARPLLFFFALGALGFVGSNALFYAPPPGCSVTILWQRGALRVTVEGLRVGLSLTIRMMAIVVLSMIFVTTTDPTDLVLSLIQHARFPFRLGYGILVAYRFLPLWQTELGIIRAAHRIRGVGERTSLRGRWEQLRRYAVPLLASAIRKSERVAIAMDSKAFGALPRRTYYRQVRITWLDWAMLAGTILATVS</sequence>
<evidence type="ECO:0008006" key="8">
    <source>
        <dbReference type="Google" id="ProtNLM"/>
    </source>
</evidence>
<evidence type="ECO:0000256" key="4">
    <source>
        <dbReference type="ARBA" id="ARBA00022989"/>
    </source>
</evidence>
<feature type="transmembrane region" description="Helical" evidence="6">
    <location>
        <begin position="6"/>
        <end position="39"/>
    </location>
</feature>
<evidence type="ECO:0000256" key="2">
    <source>
        <dbReference type="ARBA" id="ARBA00022475"/>
    </source>
</evidence>
<protein>
    <recommendedName>
        <fullName evidence="8">Energy-coupling factor transporter transmembrane protein EcfT</fullName>
    </recommendedName>
</protein>
<dbReference type="CDD" id="cd16914">
    <property type="entry name" value="EcfT"/>
    <property type="match status" value="1"/>
</dbReference>
<dbReference type="GO" id="GO:0005886">
    <property type="term" value="C:plasma membrane"/>
    <property type="evidence" value="ECO:0007669"/>
    <property type="project" value="UniProtKB-ARBA"/>
</dbReference>
<evidence type="ECO:0000256" key="6">
    <source>
        <dbReference type="SAM" id="Phobius"/>
    </source>
</evidence>
<dbReference type="Pfam" id="PF02361">
    <property type="entry name" value="CbiQ"/>
    <property type="match status" value="1"/>
</dbReference>
<name>X1TLL4_9ZZZZ</name>
<feature type="non-terminal residue" evidence="7">
    <location>
        <position position="1"/>
    </location>
</feature>
<dbReference type="PANTHER" id="PTHR34857:SF2">
    <property type="entry name" value="SLL0384 PROTEIN"/>
    <property type="match status" value="1"/>
</dbReference>
<comment type="subcellular location">
    <subcellularLocation>
        <location evidence="1">Membrane</location>
        <topology evidence="1">Multi-pass membrane protein</topology>
    </subcellularLocation>
</comment>
<evidence type="ECO:0000256" key="5">
    <source>
        <dbReference type="ARBA" id="ARBA00023136"/>
    </source>
</evidence>
<feature type="transmembrane region" description="Helical" evidence="6">
    <location>
        <begin position="51"/>
        <end position="73"/>
    </location>
</feature>
<gene>
    <name evidence="7" type="ORF">S12H4_52214</name>
</gene>
<dbReference type="EMBL" id="BARW01033102">
    <property type="protein sequence ID" value="GAJ06154.1"/>
    <property type="molecule type" value="Genomic_DNA"/>
</dbReference>
<feature type="transmembrane region" description="Helical" evidence="6">
    <location>
        <begin position="93"/>
        <end position="115"/>
    </location>
</feature>